<reference evidence="6" key="1">
    <citation type="submission" date="2022-06" db="EMBL/GenBank/DDBJ databases">
        <title>Solitalea sp. MAHUQ-68 isolated from rhizospheric soil.</title>
        <authorList>
            <person name="Huq M.A."/>
        </authorList>
    </citation>
    <scope>NUCLEOTIDE SEQUENCE</scope>
    <source>
        <strain evidence="6">MAHUQ-68</strain>
    </source>
</reference>
<feature type="domain" description="ABC transporter" evidence="5">
    <location>
        <begin position="6"/>
        <end position="260"/>
    </location>
</feature>
<dbReference type="NCBIfam" id="NF007739">
    <property type="entry name" value="PRK10419.1"/>
    <property type="match status" value="2"/>
</dbReference>
<feature type="domain" description="ABC transporter" evidence="5">
    <location>
        <begin position="323"/>
        <end position="574"/>
    </location>
</feature>
<dbReference type="Pfam" id="PF08352">
    <property type="entry name" value="oligo_HPY"/>
    <property type="match status" value="2"/>
</dbReference>
<comment type="caution">
    <text evidence="6">The sequence shown here is derived from an EMBL/GenBank/DDBJ whole genome shotgun (WGS) entry which is preliminary data.</text>
</comment>
<dbReference type="RefSeq" id="WP_252588440.1">
    <property type="nucleotide sequence ID" value="NZ_JAMWYS010000042.1"/>
</dbReference>
<evidence type="ECO:0000256" key="2">
    <source>
        <dbReference type="ARBA" id="ARBA00022448"/>
    </source>
</evidence>
<dbReference type="GO" id="GO:0055085">
    <property type="term" value="P:transmembrane transport"/>
    <property type="evidence" value="ECO:0007669"/>
    <property type="project" value="UniProtKB-ARBA"/>
</dbReference>
<dbReference type="InterPro" id="IPR027417">
    <property type="entry name" value="P-loop_NTPase"/>
</dbReference>
<dbReference type="SUPFAM" id="SSF52540">
    <property type="entry name" value="P-loop containing nucleoside triphosphate hydrolases"/>
    <property type="match status" value="2"/>
</dbReference>
<dbReference type="InterPro" id="IPR003593">
    <property type="entry name" value="AAA+_ATPase"/>
</dbReference>
<dbReference type="CDD" id="cd03257">
    <property type="entry name" value="ABC_NikE_OppD_transporters"/>
    <property type="match status" value="2"/>
</dbReference>
<dbReference type="FunFam" id="3.40.50.300:FF:000016">
    <property type="entry name" value="Oligopeptide ABC transporter ATP-binding component"/>
    <property type="match status" value="2"/>
</dbReference>
<accession>A0A9X2FBD9</accession>
<keyword evidence="2" id="KW-0813">Transport</keyword>
<dbReference type="Pfam" id="PF00005">
    <property type="entry name" value="ABC_tran"/>
    <property type="match status" value="2"/>
</dbReference>
<evidence type="ECO:0000256" key="1">
    <source>
        <dbReference type="ARBA" id="ARBA00005417"/>
    </source>
</evidence>
<dbReference type="InterPro" id="IPR013563">
    <property type="entry name" value="Oligopep_ABC_C"/>
</dbReference>
<keyword evidence="7" id="KW-1185">Reference proteome</keyword>
<organism evidence="6 7">
    <name type="scientific">Solitalea agri</name>
    <dbReference type="NCBI Taxonomy" id="2953739"/>
    <lineage>
        <taxon>Bacteria</taxon>
        <taxon>Pseudomonadati</taxon>
        <taxon>Bacteroidota</taxon>
        <taxon>Sphingobacteriia</taxon>
        <taxon>Sphingobacteriales</taxon>
        <taxon>Sphingobacteriaceae</taxon>
        <taxon>Solitalea</taxon>
    </lineage>
</organism>
<comment type="similarity">
    <text evidence="1">Belongs to the ABC transporter superfamily.</text>
</comment>
<keyword evidence="3" id="KW-0547">Nucleotide-binding</keyword>
<evidence type="ECO:0000256" key="4">
    <source>
        <dbReference type="ARBA" id="ARBA00022840"/>
    </source>
</evidence>
<evidence type="ECO:0000313" key="6">
    <source>
        <dbReference type="EMBL" id="MCO4293788.1"/>
    </source>
</evidence>
<dbReference type="AlphaFoldDB" id="A0A9X2FBD9"/>
<evidence type="ECO:0000313" key="7">
    <source>
        <dbReference type="Proteomes" id="UP001155182"/>
    </source>
</evidence>
<evidence type="ECO:0000259" key="5">
    <source>
        <dbReference type="PROSITE" id="PS50893"/>
    </source>
</evidence>
<dbReference type="SMART" id="SM00382">
    <property type="entry name" value="AAA"/>
    <property type="match status" value="2"/>
</dbReference>
<dbReference type="GO" id="GO:0016887">
    <property type="term" value="F:ATP hydrolysis activity"/>
    <property type="evidence" value="ECO:0007669"/>
    <property type="project" value="InterPro"/>
</dbReference>
<proteinExistence type="inferred from homology"/>
<dbReference type="InterPro" id="IPR050319">
    <property type="entry name" value="ABC_transp_ATP-bind"/>
</dbReference>
<dbReference type="EMBL" id="JAMWYS010000042">
    <property type="protein sequence ID" value="MCO4293788.1"/>
    <property type="molecule type" value="Genomic_DNA"/>
</dbReference>
<dbReference type="PROSITE" id="PS00211">
    <property type="entry name" value="ABC_TRANSPORTER_1"/>
    <property type="match status" value="2"/>
</dbReference>
<dbReference type="PANTHER" id="PTHR43776">
    <property type="entry name" value="TRANSPORT ATP-BINDING PROTEIN"/>
    <property type="match status" value="1"/>
</dbReference>
<dbReference type="Gene3D" id="3.40.50.300">
    <property type="entry name" value="P-loop containing nucleotide triphosphate hydrolases"/>
    <property type="match status" value="2"/>
</dbReference>
<dbReference type="NCBIfam" id="NF008453">
    <property type="entry name" value="PRK11308.1"/>
    <property type="match status" value="2"/>
</dbReference>
<evidence type="ECO:0000256" key="3">
    <source>
        <dbReference type="ARBA" id="ARBA00022741"/>
    </source>
</evidence>
<dbReference type="PANTHER" id="PTHR43776:SF7">
    <property type="entry name" value="D,D-DIPEPTIDE TRANSPORT ATP-BINDING PROTEIN DDPF-RELATED"/>
    <property type="match status" value="1"/>
</dbReference>
<dbReference type="PROSITE" id="PS50893">
    <property type="entry name" value="ABC_TRANSPORTER_2"/>
    <property type="match status" value="2"/>
</dbReference>
<sequence>MSTTILEVKNLYTYFKTEDGWVTAVKDINFSLKKGEVIGIVGESGSGKSVTSLSIMQLIAKSNGRNEGQILFTEGETTTDLLTLSEEAIRLYRGNKIAMIFQEPMTSLNPVYTLGDQVAEAIRLHQRVDKATARKKTIELFKEVQLPRPELLFDSYPHQVSGGQKQRVMIAMALSCNPQLLIADEPTTALDVTVQKTIIELLKKLKNDRGMSMIFISHDLGLVSEISDKVVVMYKGEVMEHGYAEQVFNRPQHPYTKGLLACRPAANLQLKKLPTVADFMQVDEQGKITETGIDLNNLDHVFGFKANEKEYRKEKLYKQEPLLKLNGVQTWFPVKHGIFGKIKDYVKAVDDITFEVYPGETLGLVGESGCGKTTLGRSILRLVEPTGGTILFDGNDLRKLSNEQMRELRKDVQIIFQDPYSSLNPRLTVGSSIMEPMQVHKVFNNDKERKARVLELLKRVGLKEEHFNRYPHEFSGGQRQRICIARALALNPKFIICDESVSALDVSVQAQVLNLLIELREKFNLTYIFISHDLSVVKFISDRMVVMNKGRIEEMGDPDQIYNHPQKEYTKRLIEAIPKGKLLKV</sequence>
<dbReference type="GO" id="GO:0005524">
    <property type="term" value="F:ATP binding"/>
    <property type="evidence" value="ECO:0007669"/>
    <property type="project" value="UniProtKB-KW"/>
</dbReference>
<protein>
    <submittedName>
        <fullName evidence="6">ABC transporter ATP-binding protein</fullName>
    </submittedName>
</protein>
<dbReference type="Proteomes" id="UP001155182">
    <property type="component" value="Unassembled WGS sequence"/>
</dbReference>
<dbReference type="GO" id="GO:0015833">
    <property type="term" value="P:peptide transport"/>
    <property type="evidence" value="ECO:0007669"/>
    <property type="project" value="InterPro"/>
</dbReference>
<dbReference type="InterPro" id="IPR003439">
    <property type="entry name" value="ABC_transporter-like_ATP-bd"/>
</dbReference>
<keyword evidence="4 6" id="KW-0067">ATP-binding</keyword>
<gene>
    <name evidence="6" type="ORF">NF867_13025</name>
</gene>
<name>A0A9X2FBD9_9SPHI</name>
<dbReference type="InterPro" id="IPR017871">
    <property type="entry name" value="ABC_transporter-like_CS"/>
</dbReference>